<comment type="caution">
    <text evidence="1">The sequence shown here is derived from an EMBL/GenBank/DDBJ whole genome shotgun (WGS) entry which is preliminary data.</text>
</comment>
<dbReference type="EMBL" id="BLKG01000041">
    <property type="protein sequence ID" value="GFF85610.1"/>
    <property type="molecule type" value="Genomic_DNA"/>
</dbReference>
<evidence type="ECO:0000313" key="2">
    <source>
        <dbReference type="Proteomes" id="UP000465266"/>
    </source>
</evidence>
<gene>
    <name evidence="1" type="ORF">IFM53868_04537</name>
</gene>
<reference evidence="1 2" key="1">
    <citation type="submission" date="2020-01" db="EMBL/GenBank/DDBJ databases">
        <title>Draft genome sequence of Aspergillus udagawae IFM 53868.</title>
        <authorList>
            <person name="Takahashi H."/>
            <person name="Yaguchi T."/>
        </authorList>
    </citation>
    <scope>NUCLEOTIDE SEQUENCE [LARGE SCALE GENOMIC DNA]</scope>
    <source>
        <strain evidence="1 2">IFM 53868</strain>
    </source>
</reference>
<organism evidence="1 2">
    <name type="scientific">Aspergillus udagawae</name>
    <dbReference type="NCBI Taxonomy" id="91492"/>
    <lineage>
        <taxon>Eukaryota</taxon>
        <taxon>Fungi</taxon>
        <taxon>Dikarya</taxon>
        <taxon>Ascomycota</taxon>
        <taxon>Pezizomycotina</taxon>
        <taxon>Eurotiomycetes</taxon>
        <taxon>Eurotiomycetidae</taxon>
        <taxon>Eurotiales</taxon>
        <taxon>Aspergillaceae</taxon>
        <taxon>Aspergillus</taxon>
        <taxon>Aspergillus subgen. Fumigati</taxon>
    </lineage>
</organism>
<protein>
    <submittedName>
        <fullName evidence="1">Uncharacterized protein</fullName>
    </submittedName>
</protein>
<proteinExistence type="predicted"/>
<keyword evidence="2" id="KW-1185">Reference proteome</keyword>
<accession>A0ABQ1APH3</accession>
<dbReference type="Proteomes" id="UP000465266">
    <property type="component" value="Unassembled WGS sequence"/>
</dbReference>
<evidence type="ECO:0000313" key="1">
    <source>
        <dbReference type="EMBL" id="GFF85610.1"/>
    </source>
</evidence>
<name>A0ABQ1APH3_9EURO</name>
<sequence length="126" mass="14351">MSLFTDLRRKGRACTRAIEKVKAAHWKEFLDKAGEGHLWEAAPYMKPRDAWGCIPNLKVGTEQLINNEDKAQDFMDTFFPKMAKAEKDRLAQPPLAIHWSLITELEIYHSLKAAKSAVSKHSQRGS</sequence>